<proteinExistence type="predicted"/>
<organismHost>
    <name type="scientific">Pyramimonas plurioculata</name>
    <dbReference type="NCBI Taxonomy" id="36893"/>
</organismHost>
<dbReference type="EMBL" id="MT663538">
    <property type="protein sequence ID" value="QOI90496.1"/>
    <property type="molecule type" value="Genomic_DNA"/>
</dbReference>
<accession>A0A7M3UP37</accession>
<sequence length="47" mass="5453">MPSSTTEISHIYDIFESQLDEEEYYIHDGNIIVYCPDGDELIVNKTD</sequence>
<evidence type="ECO:0000313" key="1">
    <source>
        <dbReference type="EMBL" id="QOI90496.1"/>
    </source>
</evidence>
<reference evidence="1" key="1">
    <citation type="submission" date="2020-06" db="EMBL/GenBank/DDBJ databases">
        <title>Lateral gene transfer of anion-conducting channel rhodopsins between green algae and giant viruses.</title>
        <authorList>
            <person name="Rozenberg A."/>
            <person name="Oppermann J."/>
            <person name="Wietek J."/>
            <person name="Fernandez Lahore R.G."/>
            <person name="Sandaa R.-A."/>
            <person name="Bratbak G."/>
            <person name="Hegemann P."/>
            <person name="Beja O."/>
        </authorList>
    </citation>
    <scope>NUCLEOTIDE SEQUENCE</scope>
    <source>
        <strain evidence="1">01B</strain>
    </source>
</reference>
<name>A0A7M3UP37_POV01</name>
<gene>
    <name evidence="1" type="ORF">HWQ62_00361</name>
</gene>
<protein>
    <submittedName>
        <fullName evidence="1">Uncharacterized protein</fullName>
    </submittedName>
</protein>
<organism evidence="1">
    <name type="scientific">Pyramimonas orientalis virus</name>
    <name type="common">PoV01</name>
    <dbReference type="NCBI Taxonomy" id="455367"/>
    <lineage>
        <taxon>Viruses</taxon>
        <taxon>Varidnaviria</taxon>
        <taxon>Bamfordvirae</taxon>
        <taxon>Nucleocytoviricota</taxon>
        <taxon>Megaviricetes</taxon>
        <taxon>Imitervirales</taxon>
        <taxon>Allomimiviridae</taxon>
        <taxon>Heliosvirus</taxon>
        <taxon>Heliosvirus raunefjordenense</taxon>
    </lineage>
</organism>